<dbReference type="Proteomes" id="UP000059188">
    <property type="component" value="Unassembled WGS sequence"/>
</dbReference>
<dbReference type="EMBL" id="LN679168">
    <property type="protein sequence ID" value="CEL62397.1"/>
    <property type="molecule type" value="Genomic_DNA"/>
</dbReference>
<dbReference type="AlphaFoldDB" id="A0A0B7G1Q2"/>
<sequence>MLNYYHTPQVNYEGEKDLPLDLRPDLPKLMIMPSADPFLPRSMTEAVLDKLKNAKVVWLEGTCGHWVQLERPREIEEIIGEWVEELVGSS</sequence>
<gene>
    <name evidence="1" type="ORF">RSOLAG1IB_10438</name>
</gene>
<name>A0A0B7G1Q2_THACB</name>
<dbReference type="OrthoDB" id="408373at2759"/>
<dbReference type="InterPro" id="IPR029058">
    <property type="entry name" value="AB_hydrolase_fold"/>
</dbReference>
<dbReference type="SUPFAM" id="SSF53474">
    <property type="entry name" value="alpha/beta-Hydrolases"/>
    <property type="match status" value="1"/>
</dbReference>
<dbReference type="Gene3D" id="3.40.50.1820">
    <property type="entry name" value="alpha/beta hydrolase"/>
    <property type="match status" value="1"/>
</dbReference>
<protein>
    <recommendedName>
        <fullName evidence="3">Alpha/beta hydrolase</fullName>
    </recommendedName>
</protein>
<evidence type="ECO:0000313" key="2">
    <source>
        <dbReference type="Proteomes" id="UP000059188"/>
    </source>
</evidence>
<proteinExistence type="predicted"/>
<accession>A0A0B7G1Q2</accession>
<evidence type="ECO:0008006" key="3">
    <source>
        <dbReference type="Google" id="ProtNLM"/>
    </source>
</evidence>
<keyword evidence="2" id="KW-1185">Reference proteome</keyword>
<evidence type="ECO:0000313" key="1">
    <source>
        <dbReference type="EMBL" id="CEL62397.1"/>
    </source>
</evidence>
<organism evidence="1 2">
    <name type="scientific">Thanatephorus cucumeris (strain AG1-IB / isolate 7/3/14)</name>
    <name type="common">Lettuce bottom rot fungus</name>
    <name type="synonym">Rhizoctonia solani</name>
    <dbReference type="NCBI Taxonomy" id="1108050"/>
    <lineage>
        <taxon>Eukaryota</taxon>
        <taxon>Fungi</taxon>
        <taxon>Dikarya</taxon>
        <taxon>Basidiomycota</taxon>
        <taxon>Agaricomycotina</taxon>
        <taxon>Agaricomycetes</taxon>
        <taxon>Cantharellales</taxon>
        <taxon>Ceratobasidiaceae</taxon>
        <taxon>Rhizoctonia</taxon>
        <taxon>Rhizoctonia solani AG-1</taxon>
    </lineage>
</organism>
<dbReference type="STRING" id="1108050.A0A0B7G1Q2"/>
<reference evidence="1 2" key="1">
    <citation type="submission" date="2014-11" db="EMBL/GenBank/DDBJ databases">
        <authorList>
            <person name="Wibberg Daniel"/>
        </authorList>
    </citation>
    <scope>NUCLEOTIDE SEQUENCE [LARGE SCALE GENOMIC DNA]</scope>
    <source>
        <strain evidence="1">Rhizoctonia solani AG1-IB 7/3/14</strain>
    </source>
</reference>